<evidence type="ECO:0000259" key="3">
    <source>
        <dbReference type="PROSITE" id="PS50887"/>
    </source>
</evidence>
<dbReference type="Pfam" id="PF00563">
    <property type="entry name" value="EAL"/>
    <property type="match status" value="1"/>
</dbReference>
<dbReference type="PROSITE" id="PS50887">
    <property type="entry name" value="GGDEF"/>
    <property type="match status" value="1"/>
</dbReference>
<dbReference type="PANTHER" id="PTHR44757:SF2">
    <property type="entry name" value="BIOFILM ARCHITECTURE MAINTENANCE PROTEIN MBAA"/>
    <property type="match status" value="1"/>
</dbReference>
<dbReference type="SUPFAM" id="SSF141868">
    <property type="entry name" value="EAL domain-like"/>
    <property type="match status" value="1"/>
</dbReference>
<evidence type="ECO:0000313" key="4">
    <source>
        <dbReference type="EMBL" id="SHH50992.1"/>
    </source>
</evidence>
<gene>
    <name evidence="4" type="ORF">SAMN02745941_00237</name>
</gene>
<evidence type="ECO:0000259" key="2">
    <source>
        <dbReference type="PROSITE" id="PS50883"/>
    </source>
</evidence>
<dbReference type="NCBIfam" id="TIGR00254">
    <property type="entry name" value="GGDEF"/>
    <property type="match status" value="1"/>
</dbReference>
<feature type="domain" description="EAL" evidence="2">
    <location>
        <begin position="279"/>
        <end position="533"/>
    </location>
</feature>
<dbReference type="AlphaFoldDB" id="A0A1M5TJP3"/>
<dbReference type="SMART" id="SM00267">
    <property type="entry name" value="GGDEF"/>
    <property type="match status" value="1"/>
</dbReference>
<dbReference type="Pfam" id="PF00990">
    <property type="entry name" value="GGDEF"/>
    <property type="match status" value="1"/>
</dbReference>
<reference evidence="4 5" key="1">
    <citation type="submission" date="2016-11" db="EMBL/GenBank/DDBJ databases">
        <authorList>
            <person name="Jaros S."/>
            <person name="Januszkiewicz K."/>
            <person name="Wedrychowicz H."/>
        </authorList>
    </citation>
    <scope>NUCLEOTIDE SEQUENCE [LARGE SCALE GENOMIC DNA]</scope>
    <source>
        <strain evidence="4 5">DSM 6191</strain>
    </source>
</reference>
<dbReference type="SMART" id="SM00052">
    <property type="entry name" value="EAL"/>
    <property type="match status" value="1"/>
</dbReference>
<organism evidence="4 5">
    <name type="scientific">Clostridium intestinale DSM 6191</name>
    <dbReference type="NCBI Taxonomy" id="1121320"/>
    <lineage>
        <taxon>Bacteria</taxon>
        <taxon>Bacillati</taxon>
        <taxon>Bacillota</taxon>
        <taxon>Clostridia</taxon>
        <taxon>Eubacteriales</taxon>
        <taxon>Clostridiaceae</taxon>
        <taxon>Clostridium</taxon>
    </lineage>
</organism>
<name>A0A1M5TJP3_9CLOT</name>
<keyword evidence="1" id="KW-1133">Transmembrane helix</keyword>
<proteinExistence type="predicted"/>
<accession>A0A1M5TJP3</accession>
<dbReference type="RefSeq" id="WP_073015933.1">
    <property type="nucleotide sequence ID" value="NZ_FQXU01000003.1"/>
</dbReference>
<feature type="domain" description="GGDEF" evidence="3">
    <location>
        <begin position="137"/>
        <end position="270"/>
    </location>
</feature>
<evidence type="ECO:0000313" key="5">
    <source>
        <dbReference type="Proteomes" id="UP000184241"/>
    </source>
</evidence>
<dbReference type="EMBL" id="FQXU01000003">
    <property type="protein sequence ID" value="SHH50992.1"/>
    <property type="molecule type" value="Genomic_DNA"/>
</dbReference>
<dbReference type="PANTHER" id="PTHR44757">
    <property type="entry name" value="DIGUANYLATE CYCLASE DGCP"/>
    <property type="match status" value="1"/>
</dbReference>
<protein>
    <submittedName>
        <fullName evidence="4">Diguanylate cyclase (GGDEF) domain-containing protein</fullName>
    </submittedName>
</protein>
<dbReference type="CDD" id="cd01949">
    <property type="entry name" value="GGDEF"/>
    <property type="match status" value="1"/>
</dbReference>
<dbReference type="InterPro" id="IPR052155">
    <property type="entry name" value="Biofilm_reg_signaling"/>
</dbReference>
<dbReference type="SUPFAM" id="SSF55073">
    <property type="entry name" value="Nucleotide cyclase"/>
    <property type="match status" value="1"/>
</dbReference>
<keyword evidence="1" id="KW-0812">Transmembrane</keyword>
<feature type="transmembrane region" description="Helical" evidence="1">
    <location>
        <begin position="64"/>
        <end position="82"/>
    </location>
</feature>
<dbReference type="InterPro" id="IPR001633">
    <property type="entry name" value="EAL_dom"/>
</dbReference>
<keyword evidence="1" id="KW-0472">Membrane</keyword>
<dbReference type="Gene3D" id="3.20.20.450">
    <property type="entry name" value="EAL domain"/>
    <property type="match status" value="1"/>
</dbReference>
<dbReference type="CDD" id="cd01948">
    <property type="entry name" value="EAL"/>
    <property type="match status" value="1"/>
</dbReference>
<evidence type="ECO:0000256" key="1">
    <source>
        <dbReference type="SAM" id="Phobius"/>
    </source>
</evidence>
<dbReference type="PROSITE" id="PS50883">
    <property type="entry name" value="EAL"/>
    <property type="match status" value="1"/>
</dbReference>
<sequence>MFKNSFNLRKVKKYKDLGAGINPRKEALKIALVYLILGVFWIKTSDFLLEKLAKDNRVYWAIQTYKGWIYVLITMCVIYILIAKKILLLEKAFVELNNSNRKLDKLAYYDTLSNLPNSAFFKLTVNELINNKNIKNNKFALVYIDIDDFKNINNTLGYTLGDKLIIYISNILKYQVKEEDFASRFGGDEFTILFTNIEKNVDVVYKIEELLNILRRPWKLEGQEFFISYSVGIAIYKDHGSDFNELLKNANTAMFEVKRRSKNGYTFYNHDMEKRILEKINLINEMKHAIGKDEFMLYYQPIIRLEDNTVYGFEALIRWYKPNKGFISPMNFIPLSEEIGYIDQISRWVLKSAFEQIKEWRENGVSGLVIGINISGKLLINDDIVDYIAELLDLYKIDSKSIKLEITETAIMTNLEEAIKVLRKMRSMGLQLSLDDFGTGYSSLTYLKKLPMNMVKLDKEFINNIFSSDQDKIVVESVINLIKDLKLKIVAEGIETKEQLDFLKNNQCDFGQGYYFSKPVPKDECIHIITNINCLK</sequence>
<dbReference type="Proteomes" id="UP000184241">
    <property type="component" value="Unassembled WGS sequence"/>
</dbReference>
<dbReference type="Gene3D" id="3.30.70.270">
    <property type="match status" value="1"/>
</dbReference>
<dbReference type="InterPro" id="IPR043128">
    <property type="entry name" value="Rev_trsase/Diguanyl_cyclase"/>
</dbReference>
<dbReference type="InterPro" id="IPR035919">
    <property type="entry name" value="EAL_sf"/>
</dbReference>
<dbReference type="InterPro" id="IPR000160">
    <property type="entry name" value="GGDEF_dom"/>
</dbReference>
<dbReference type="InterPro" id="IPR029787">
    <property type="entry name" value="Nucleotide_cyclase"/>
</dbReference>